<evidence type="ECO:0000313" key="3">
    <source>
        <dbReference type="Proteomes" id="UP000826271"/>
    </source>
</evidence>
<proteinExistence type="predicted"/>
<dbReference type="EMBL" id="WHWC01000007">
    <property type="protein sequence ID" value="KAG8379554.1"/>
    <property type="molecule type" value="Genomic_DNA"/>
</dbReference>
<dbReference type="AlphaFoldDB" id="A0AAV6XAW7"/>
<organism evidence="2 3">
    <name type="scientific">Buddleja alternifolia</name>
    <dbReference type="NCBI Taxonomy" id="168488"/>
    <lineage>
        <taxon>Eukaryota</taxon>
        <taxon>Viridiplantae</taxon>
        <taxon>Streptophyta</taxon>
        <taxon>Embryophyta</taxon>
        <taxon>Tracheophyta</taxon>
        <taxon>Spermatophyta</taxon>
        <taxon>Magnoliopsida</taxon>
        <taxon>eudicotyledons</taxon>
        <taxon>Gunneridae</taxon>
        <taxon>Pentapetalae</taxon>
        <taxon>asterids</taxon>
        <taxon>lamiids</taxon>
        <taxon>Lamiales</taxon>
        <taxon>Scrophulariaceae</taxon>
        <taxon>Buddlejeae</taxon>
        <taxon>Buddleja</taxon>
    </lineage>
</organism>
<keyword evidence="3" id="KW-1185">Reference proteome</keyword>
<dbReference type="Proteomes" id="UP000826271">
    <property type="component" value="Unassembled WGS sequence"/>
</dbReference>
<accession>A0AAV6XAW7</accession>
<evidence type="ECO:0000313" key="2">
    <source>
        <dbReference type="EMBL" id="KAG8379554.1"/>
    </source>
</evidence>
<protein>
    <submittedName>
        <fullName evidence="2">Uncharacterized protein</fullName>
    </submittedName>
</protein>
<reference evidence="2" key="1">
    <citation type="submission" date="2019-10" db="EMBL/GenBank/DDBJ databases">
        <authorList>
            <person name="Zhang R."/>
            <person name="Pan Y."/>
            <person name="Wang J."/>
            <person name="Ma R."/>
            <person name="Yu S."/>
        </authorList>
    </citation>
    <scope>NUCLEOTIDE SEQUENCE</scope>
    <source>
        <strain evidence="2">LA-IB0</strain>
        <tissue evidence="2">Leaf</tissue>
    </source>
</reference>
<sequence>MSRATRTWSKQKMTVVRTKRRTLVSGANRGRGPRTHSLFRIREIEQHSMSQQPERMRRNLHGTWRTANALRSTPRRDPEGRSTRWKWDVLTNRVPPLWVFSTRKMDAG</sequence>
<evidence type="ECO:0000256" key="1">
    <source>
        <dbReference type="SAM" id="MobiDB-lite"/>
    </source>
</evidence>
<name>A0AAV6XAW7_9LAMI</name>
<comment type="caution">
    <text evidence="2">The sequence shown here is derived from an EMBL/GenBank/DDBJ whole genome shotgun (WGS) entry which is preliminary data.</text>
</comment>
<feature type="region of interest" description="Disordered" evidence="1">
    <location>
        <begin position="47"/>
        <end position="82"/>
    </location>
</feature>
<gene>
    <name evidence="2" type="ORF">BUALT_Bualt07G0101100</name>
</gene>